<dbReference type="Pfam" id="PF08843">
    <property type="entry name" value="AbiEii"/>
    <property type="match status" value="1"/>
</dbReference>
<dbReference type="Proteomes" id="UP000178127">
    <property type="component" value="Unassembled WGS sequence"/>
</dbReference>
<protein>
    <submittedName>
        <fullName evidence="1">Uncharacterized protein</fullName>
    </submittedName>
</protein>
<evidence type="ECO:0000313" key="2">
    <source>
        <dbReference type="Proteomes" id="UP000178127"/>
    </source>
</evidence>
<gene>
    <name evidence="1" type="ORF">A3D91_01610</name>
</gene>
<name>A0A1F4V716_UNCKA</name>
<accession>A0A1F4V716</accession>
<reference evidence="1 2" key="1">
    <citation type="journal article" date="2016" name="Nat. Commun.">
        <title>Thousands of microbial genomes shed light on interconnected biogeochemical processes in an aquifer system.</title>
        <authorList>
            <person name="Anantharaman K."/>
            <person name="Brown C.T."/>
            <person name="Hug L.A."/>
            <person name="Sharon I."/>
            <person name="Castelle C.J."/>
            <person name="Probst A.J."/>
            <person name="Thomas B.C."/>
            <person name="Singh A."/>
            <person name="Wilkins M.J."/>
            <person name="Karaoz U."/>
            <person name="Brodie E.L."/>
            <person name="Williams K.H."/>
            <person name="Hubbard S.S."/>
            <person name="Banfield J.F."/>
        </authorList>
    </citation>
    <scope>NUCLEOTIDE SEQUENCE [LARGE SCALE GENOMIC DNA]</scope>
</reference>
<dbReference type="STRING" id="1802620.A3D91_01610"/>
<dbReference type="AlphaFoldDB" id="A0A1F4V716"/>
<dbReference type="EMBL" id="MEVD01000017">
    <property type="protein sequence ID" value="OGC52992.1"/>
    <property type="molecule type" value="Genomic_DNA"/>
</dbReference>
<organism evidence="1 2">
    <name type="scientific">candidate division WWE3 bacterium RIFCSPHIGHO2_02_FULL_38_14</name>
    <dbReference type="NCBI Taxonomy" id="1802620"/>
    <lineage>
        <taxon>Bacteria</taxon>
        <taxon>Katanobacteria</taxon>
    </lineage>
</organism>
<comment type="caution">
    <text evidence="1">The sequence shown here is derived from an EMBL/GenBank/DDBJ whole genome shotgun (WGS) entry which is preliminary data.</text>
</comment>
<sequence length="84" mass="9783">MKIAAISQRGTKKDFVDLYVLLQKYTLDEMLKAFEKKYTGTSYQKLHILKSLVYFDDAENDPEPDYISPIKWEDVKNLLTSSAM</sequence>
<evidence type="ECO:0000313" key="1">
    <source>
        <dbReference type="EMBL" id="OGC52992.1"/>
    </source>
</evidence>
<dbReference type="InterPro" id="IPR014942">
    <property type="entry name" value="AbiEii"/>
</dbReference>
<proteinExistence type="predicted"/>